<name>A0A9W8UKH2_AKAMU</name>
<dbReference type="Proteomes" id="UP001144673">
    <property type="component" value="Chromosome 4"/>
</dbReference>
<sequence length="101" mass="11168">MHTIPGYNLPVTLGKLCLPAHNSHKTTIPEKLEQSAHEDPNVDDIADFLIKAPGLLLSEQLNYTPSLALSEQDWDKLEQVVVVQCVCRHSLADIILTLSLV</sequence>
<protein>
    <submittedName>
        <fullName evidence="1">Uncharacterized protein</fullName>
    </submittedName>
</protein>
<gene>
    <name evidence="1" type="ORF">LMH87_012007</name>
</gene>
<organism evidence="1 2">
    <name type="scientific">Akanthomyces muscarius</name>
    <name type="common">Entomopathogenic fungus</name>
    <name type="synonym">Lecanicillium muscarium</name>
    <dbReference type="NCBI Taxonomy" id="2231603"/>
    <lineage>
        <taxon>Eukaryota</taxon>
        <taxon>Fungi</taxon>
        <taxon>Dikarya</taxon>
        <taxon>Ascomycota</taxon>
        <taxon>Pezizomycotina</taxon>
        <taxon>Sordariomycetes</taxon>
        <taxon>Hypocreomycetidae</taxon>
        <taxon>Hypocreales</taxon>
        <taxon>Cordycipitaceae</taxon>
        <taxon>Akanthomyces</taxon>
    </lineage>
</organism>
<keyword evidence="2" id="KW-1185">Reference proteome</keyword>
<dbReference type="EMBL" id="JAJHUN010000009">
    <property type="protein sequence ID" value="KAJ4151297.1"/>
    <property type="molecule type" value="Genomic_DNA"/>
</dbReference>
<evidence type="ECO:0000313" key="2">
    <source>
        <dbReference type="Proteomes" id="UP001144673"/>
    </source>
</evidence>
<dbReference type="KEGG" id="amus:LMH87_012007"/>
<comment type="caution">
    <text evidence="1">The sequence shown here is derived from an EMBL/GenBank/DDBJ whole genome shotgun (WGS) entry which is preliminary data.</text>
</comment>
<dbReference type="GeneID" id="80899166"/>
<dbReference type="AlphaFoldDB" id="A0A9W8UKH2"/>
<dbReference type="RefSeq" id="XP_056053011.1">
    <property type="nucleotide sequence ID" value="XM_056201238.1"/>
</dbReference>
<reference evidence="1" key="1">
    <citation type="journal article" date="2023" name="Access Microbiol">
        <title>De-novo genome assembly for Akanthomyces muscarius, a biocontrol agent of insect agricultural pests.</title>
        <authorList>
            <person name="Erdos Z."/>
            <person name="Studholme D.J."/>
            <person name="Raymond B."/>
            <person name="Sharma M."/>
        </authorList>
    </citation>
    <scope>NUCLEOTIDE SEQUENCE</scope>
    <source>
        <strain evidence="1">Ve6</strain>
    </source>
</reference>
<accession>A0A9W8UKH2</accession>
<evidence type="ECO:0000313" key="1">
    <source>
        <dbReference type="EMBL" id="KAJ4151297.1"/>
    </source>
</evidence>
<proteinExistence type="predicted"/>